<dbReference type="Proteomes" id="UP001229421">
    <property type="component" value="Unassembled WGS sequence"/>
</dbReference>
<protein>
    <submittedName>
        <fullName evidence="1">Uncharacterized protein</fullName>
    </submittedName>
</protein>
<accession>A0AAD8KJB6</accession>
<sequence>MPRASFVAAHSISQIRDINLKIRSQTAEAWPHRNVQALWLLPARQSRVIQPPSTLSSPTNLSLYLLLLPYTGADLLVGSPTNLSLSIPFPLLSSSLFQSQKQKPKKNIYIYC</sequence>
<evidence type="ECO:0000313" key="1">
    <source>
        <dbReference type="EMBL" id="KAK1423819.1"/>
    </source>
</evidence>
<organism evidence="1 2">
    <name type="scientific">Tagetes erecta</name>
    <name type="common">African marigold</name>
    <dbReference type="NCBI Taxonomy" id="13708"/>
    <lineage>
        <taxon>Eukaryota</taxon>
        <taxon>Viridiplantae</taxon>
        <taxon>Streptophyta</taxon>
        <taxon>Embryophyta</taxon>
        <taxon>Tracheophyta</taxon>
        <taxon>Spermatophyta</taxon>
        <taxon>Magnoliopsida</taxon>
        <taxon>eudicotyledons</taxon>
        <taxon>Gunneridae</taxon>
        <taxon>Pentapetalae</taxon>
        <taxon>asterids</taxon>
        <taxon>campanulids</taxon>
        <taxon>Asterales</taxon>
        <taxon>Asteraceae</taxon>
        <taxon>Asteroideae</taxon>
        <taxon>Heliantheae alliance</taxon>
        <taxon>Tageteae</taxon>
        <taxon>Tagetes</taxon>
    </lineage>
</organism>
<dbReference type="EMBL" id="JAUHHV010000005">
    <property type="protein sequence ID" value="KAK1423819.1"/>
    <property type="molecule type" value="Genomic_DNA"/>
</dbReference>
<gene>
    <name evidence="1" type="ORF">QVD17_19128</name>
</gene>
<evidence type="ECO:0000313" key="2">
    <source>
        <dbReference type="Proteomes" id="UP001229421"/>
    </source>
</evidence>
<name>A0AAD8KJB6_TARER</name>
<reference evidence="1" key="1">
    <citation type="journal article" date="2023" name="bioRxiv">
        <title>Improved chromosome-level genome assembly for marigold (Tagetes erecta).</title>
        <authorList>
            <person name="Jiang F."/>
            <person name="Yuan L."/>
            <person name="Wang S."/>
            <person name="Wang H."/>
            <person name="Xu D."/>
            <person name="Wang A."/>
            <person name="Fan W."/>
        </authorList>
    </citation>
    <scope>NUCLEOTIDE SEQUENCE</scope>
    <source>
        <strain evidence="1">WSJ</strain>
        <tissue evidence="1">Leaf</tissue>
    </source>
</reference>
<proteinExistence type="predicted"/>
<dbReference type="AlphaFoldDB" id="A0AAD8KJB6"/>
<comment type="caution">
    <text evidence="1">The sequence shown here is derived from an EMBL/GenBank/DDBJ whole genome shotgun (WGS) entry which is preliminary data.</text>
</comment>
<keyword evidence="2" id="KW-1185">Reference proteome</keyword>